<feature type="non-terminal residue" evidence="1">
    <location>
        <position position="52"/>
    </location>
</feature>
<evidence type="ECO:0000313" key="1">
    <source>
        <dbReference type="EMBL" id="KAK8766628.1"/>
    </source>
</evidence>
<organism evidence="1 2">
    <name type="scientific">Amblyomma americanum</name>
    <name type="common">Lone star tick</name>
    <dbReference type="NCBI Taxonomy" id="6943"/>
    <lineage>
        <taxon>Eukaryota</taxon>
        <taxon>Metazoa</taxon>
        <taxon>Ecdysozoa</taxon>
        <taxon>Arthropoda</taxon>
        <taxon>Chelicerata</taxon>
        <taxon>Arachnida</taxon>
        <taxon>Acari</taxon>
        <taxon>Parasitiformes</taxon>
        <taxon>Ixodida</taxon>
        <taxon>Ixodoidea</taxon>
        <taxon>Ixodidae</taxon>
        <taxon>Amblyomminae</taxon>
        <taxon>Amblyomma</taxon>
    </lineage>
</organism>
<accession>A0AAQ4DVY8</accession>
<dbReference type="Proteomes" id="UP001321473">
    <property type="component" value="Unassembled WGS sequence"/>
</dbReference>
<reference evidence="1 2" key="1">
    <citation type="journal article" date="2023" name="Arcadia Sci">
        <title>De novo assembly of a long-read Amblyomma americanum tick genome.</title>
        <authorList>
            <person name="Chou S."/>
            <person name="Poskanzer K.E."/>
            <person name="Rollins M."/>
            <person name="Thuy-Boun P.S."/>
        </authorList>
    </citation>
    <scope>NUCLEOTIDE SEQUENCE [LARGE SCALE GENOMIC DNA]</scope>
    <source>
        <strain evidence="1">F_SG_1</strain>
        <tissue evidence="1">Salivary glands</tissue>
    </source>
</reference>
<gene>
    <name evidence="1" type="ORF">V5799_006598</name>
</gene>
<keyword evidence="2" id="KW-1185">Reference proteome</keyword>
<dbReference type="AlphaFoldDB" id="A0AAQ4DVY8"/>
<evidence type="ECO:0000313" key="2">
    <source>
        <dbReference type="Proteomes" id="UP001321473"/>
    </source>
</evidence>
<comment type="caution">
    <text evidence="1">The sequence shown here is derived from an EMBL/GenBank/DDBJ whole genome shotgun (WGS) entry which is preliminary data.</text>
</comment>
<sequence length="52" mass="6221">MVRFLCGDVKTRCLQQNNIYSMDEKLNITNISLFQQERLKSRCEEQPKIGWD</sequence>
<protein>
    <submittedName>
        <fullName evidence="1">Uncharacterized protein</fullName>
    </submittedName>
</protein>
<name>A0AAQ4DVY8_AMBAM</name>
<proteinExistence type="predicted"/>
<dbReference type="EMBL" id="JARKHS020026173">
    <property type="protein sequence ID" value="KAK8766628.1"/>
    <property type="molecule type" value="Genomic_DNA"/>
</dbReference>